<dbReference type="Pfam" id="PF12796">
    <property type="entry name" value="Ank_2"/>
    <property type="match status" value="1"/>
</dbReference>
<dbReference type="RefSeq" id="XP_033448496.1">
    <property type="nucleotide sequence ID" value="XM_033592597.1"/>
</dbReference>
<evidence type="ECO:0000256" key="2">
    <source>
        <dbReference type="ARBA" id="ARBA00023043"/>
    </source>
</evidence>
<dbReference type="PROSITE" id="PS50088">
    <property type="entry name" value="ANK_REPEAT"/>
    <property type="match status" value="2"/>
</dbReference>
<dbReference type="PANTHER" id="PTHR24171">
    <property type="entry name" value="ANKYRIN REPEAT DOMAIN-CONTAINING PROTEIN 39-RELATED"/>
    <property type="match status" value="1"/>
</dbReference>
<dbReference type="OrthoDB" id="10057496at2759"/>
<dbReference type="GeneID" id="54350265"/>
<keyword evidence="1" id="KW-0677">Repeat</keyword>
<name>A0A6A5RML7_9PLEO</name>
<dbReference type="Gene3D" id="1.25.40.20">
    <property type="entry name" value="Ankyrin repeat-containing domain"/>
    <property type="match status" value="1"/>
</dbReference>
<evidence type="ECO:0000256" key="3">
    <source>
        <dbReference type="PROSITE-ProRule" id="PRU00023"/>
    </source>
</evidence>
<dbReference type="EMBL" id="ML978969">
    <property type="protein sequence ID" value="KAF1928244.1"/>
    <property type="molecule type" value="Genomic_DNA"/>
</dbReference>
<feature type="region of interest" description="Disordered" evidence="4">
    <location>
        <begin position="176"/>
        <end position="199"/>
    </location>
</feature>
<dbReference type="SUPFAM" id="SSF48403">
    <property type="entry name" value="Ankyrin repeat"/>
    <property type="match status" value="1"/>
</dbReference>
<evidence type="ECO:0000256" key="4">
    <source>
        <dbReference type="SAM" id="MobiDB-lite"/>
    </source>
</evidence>
<reference evidence="5" key="1">
    <citation type="journal article" date="2020" name="Stud. Mycol.">
        <title>101 Dothideomycetes genomes: a test case for predicting lifestyles and emergence of pathogens.</title>
        <authorList>
            <person name="Haridas S."/>
            <person name="Albert R."/>
            <person name="Binder M."/>
            <person name="Bloem J."/>
            <person name="Labutti K."/>
            <person name="Salamov A."/>
            <person name="Andreopoulos B."/>
            <person name="Baker S."/>
            <person name="Barry K."/>
            <person name="Bills G."/>
            <person name="Bluhm B."/>
            <person name="Cannon C."/>
            <person name="Castanera R."/>
            <person name="Culley D."/>
            <person name="Daum C."/>
            <person name="Ezra D."/>
            <person name="Gonzalez J."/>
            <person name="Henrissat B."/>
            <person name="Kuo A."/>
            <person name="Liang C."/>
            <person name="Lipzen A."/>
            <person name="Lutzoni F."/>
            <person name="Magnuson J."/>
            <person name="Mondo S."/>
            <person name="Nolan M."/>
            <person name="Ohm R."/>
            <person name="Pangilinan J."/>
            <person name="Park H.-J."/>
            <person name="Ramirez L."/>
            <person name="Alfaro M."/>
            <person name="Sun H."/>
            <person name="Tritt A."/>
            <person name="Yoshinaga Y."/>
            <person name="Zwiers L.-H."/>
            <person name="Turgeon B."/>
            <person name="Goodwin S."/>
            <person name="Spatafora J."/>
            <person name="Crous P."/>
            <person name="Grigoriev I."/>
        </authorList>
    </citation>
    <scope>NUCLEOTIDE SEQUENCE</scope>
    <source>
        <strain evidence="5">CBS 183.55</strain>
    </source>
</reference>
<dbReference type="PANTHER" id="PTHR24171:SF8">
    <property type="entry name" value="BRCA1-ASSOCIATED RING DOMAIN PROTEIN 1"/>
    <property type="match status" value="1"/>
</dbReference>
<dbReference type="GO" id="GO:0085020">
    <property type="term" value="P:protein K6-linked ubiquitination"/>
    <property type="evidence" value="ECO:0007669"/>
    <property type="project" value="TreeGrafter"/>
</dbReference>
<evidence type="ECO:0000313" key="5">
    <source>
        <dbReference type="EMBL" id="KAF1928244.1"/>
    </source>
</evidence>
<dbReference type="AlphaFoldDB" id="A0A6A5RML7"/>
<dbReference type="PRINTS" id="PR01415">
    <property type="entry name" value="ANKYRIN"/>
</dbReference>
<dbReference type="PROSITE" id="PS50297">
    <property type="entry name" value="ANK_REP_REGION"/>
    <property type="match status" value="2"/>
</dbReference>
<dbReference type="GO" id="GO:0004842">
    <property type="term" value="F:ubiquitin-protein transferase activity"/>
    <property type="evidence" value="ECO:0007669"/>
    <property type="project" value="TreeGrafter"/>
</dbReference>
<protein>
    <submittedName>
        <fullName evidence="5">Ankyrin</fullName>
    </submittedName>
</protein>
<dbReference type="InterPro" id="IPR002110">
    <property type="entry name" value="Ankyrin_rpt"/>
</dbReference>
<evidence type="ECO:0000256" key="1">
    <source>
        <dbReference type="ARBA" id="ARBA00022737"/>
    </source>
</evidence>
<proteinExistence type="predicted"/>
<keyword evidence="2 3" id="KW-0040">ANK repeat</keyword>
<evidence type="ECO:0000313" key="6">
    <source>
        <dbReference type="Proteomes" id="UP000800082"/>
    </source>
</evidence>
<feature type="repeat" description="ANK" evidence="3">
    <location>
        <begin position="51"/>
        <end position="77"/>
    </location>
</feature>
<dbReference type="InterPro" id="IPR036770">
    <property type="entry name" value="Ankyrin_rpt-contain_sf"/>
</dbReference>
<sequence>MSNIDEDSVDEILYLARANEASELDQFLTTLSTKVSKPKDQILAQAADSYSQNTALHYAAANGHIDIVKLLLSTSSSKPAPFLNLTNASGNTPLHWASLNGHLEAAKLLIEAGGDVTIFNKAGHDAVFEAEVNEKKEVVDWLLGHVEALEKSVGGGAINGEGSAGREEEMVFKAGDTSGLMEDVTEKMGEMQTKDTRQK</sequence>
<organism evidence="5 6">
    <name type="scientific">Didymella exigua CBS 183.55</name>
    <dbReference type="NCBI Taxonomy" id="1150837"/>
    <lineage>
        <taxon>Eukaryota</taxon>
        <taxon>Fungi</taxon>
        <taxon>Dikarya</taxon>
        <taxon>Ascomycota</taxon>
        <taxon>Pezizomycotina</taxon>
        <taxon>Dothideomycetes</taxon>
        <taxon>Pleosporomycetidae</taxon>
        <taxon>Pleosporales</taxon>
        <taxon>Pleosporineae</taxon>
        <taxon>Didymellaceae</taxon>
        <taxon>Didymella</taxon>
    </lineage>
</organism>
<dbReference type="SMART" id="SM00248">
    <property type="entry name" value="ANK"/>
    <property type="match status" value="2"/>
</dbReference>
<gene>
    <name evidence="5" type="ORF">M421DRAFT_420779</name>
</gene>
<keyword evidence="6" id="KW-1185">Reference proteome</keyword>
<accession>A0A6A5RML7</accession>
<feature type="compositionally biased region" description="Basic and acidic residues" evidence="4">
    <location>
        <begin position="184"/>
        <end position="199"/>
    </location>
</feature>
<feature type="repeat" description="ANK" evidence="3">
    <location>
        <begin position="89"/>
        <end position="121"/>
    </location>
</feature>
<dbReference type="Proteomes" id="UP000800082">
    <property type="component" value="Unassembled WGS sequence"/>
</dbReference>